<feature type="chain" id="PRO_5037254530" evidence="6">
    <location>
        <begin position="21"/>
        <end position="469"/>
    </location>
</feature>
<evidence type="ECO:0000313" key="8">
    <source>
        <dbReference type="EMBL" id="GHA00786.1"/>
    </source>
</evidence>
<evidence type="ECO:0000256" key="1">
    <source>
        <dbReference type="ARBA" id="ARBA00006247"/>
    </source>
</evidence>
<dbReference type="NCBIfam" id="NF006596">
    <property type="entry name" value="PRK09133.1"/>
    <property type="match status" value="1"/>
</dbReference>
<accession>A0A918RI17</accession>
<dbReference type="InterPro" id="IPR047177">
    <property type="entry name" value="Pept_M20A"/>
</dbReference>
<evidence type="ECO:0000256" key="4">
    <source>
        <dbReference type="ARBA" id="ARBA00022801"/>
    </source>
</evidence>
<reference evidence="8" key="2">
    <citation type="submission" date="2020-09" db="EMBL/GenBank/DDBJ databases">
        <authorList>
            <person name="Sun Q."/>
            <person name="Kim S."/>
        </authorList>
    </citation>
    <scope>NUCLEOTIDE SEQUENCE</scope>
    <source>
        <strain evidence="8">KCTC 32422</strain>
    </source>
</reference>
<keyword evidence="4" id="KW-0378">Hydrolase</keyword>
<evidence type="ECO:0000259" key="7">
    <source>
        <dbReference type="Pfam" id="PF07687"/>
    </source>
</evidence>
<dbReference type="GO" id="GO:0004180">
    <property type="term" value="F:carboxypeptidase activity"/>
    <property type="evidence" value="ECO:0007669"/>
    <property type="project" value="TreeGrafter"/>
</dbReference>
<dbReference type="SUPFAM" id="SSF55031">
    <property type="entry name" value="Bacterial exopeptidase dimerisation domain"/>
    <property type="match status" value="1"/>
</dbReference>
<name>A0A918RI17_9SPHN</name>
<evidence type="ECO:0000256" key="3">
    <source>
        <dbReference type="ARBA" id="ARBA00022723"/>
    </source>
</evidence>
<comment type="caution">
    <text evidence="8">The sequence shown here is derived from an EMBL/GenBank/DDBJ whole genome shotgun (WGS) entry which is preliminary data.</text>
</comment>
<protein>
    <submittedName>
        <fullName evidence="8">Peptidase M20</fullName>
    </submittedName>
</protein>
<proteinExistence type="inferred from homology"/>
<dbReference type="Gene3D" id="3.40.630.10">
    <property type="entry name" value="Zn peptidases"/>
    <property type="match status" value="1"/>
</dbReference>
<evidence type="ECO:0000313" key="9">
    <source>
        <dbReference type="Proteomes" id="UP000634139"/>
    </source>
</evidence>
<dbReference type="InterPro" id="IPR002933">
    <property type="entry name" value="Peptidase_M20"/>
</dbReference>
<evidence type="ECO:0000256" key="5">
    <source>
        <dbReference type="ARBA" id="ARBA00022833"/>
    </source>
</evidence>
<keyword evidence="2" id="KW-0645">Protease</keyword>
<gene>
    <name evidence="8" type="ORF">GCM10011617_21740</name>
</gene>
<keyword evidence="3" id="KW-0479">Metal-binding</keyword>
<dbReference type="GO" id="GO:0051603">
    <property type="term" value="P:proteolysis involved in protein catabolic process"/>
    <property type="evidence" value="ECO:0007669"/>
    <property type="project" value="TreeGrafter"/>
</dbReference>
<dbReference type="PANTHER" id="PTHR45962:SF1">
    <property type="entry name" value="N-FATTY-ACYL-AMINO ACID SYNTHASE_HYDROLASE PM20D1"/>
    <property type="match status" value="1"/>
</dbReference>
<dbReference type="SUPFAM" id="SSF53187">
    <property type="entry name" value="Zn-dependent exopeptidases"/>
    <property type="match status" value="1"/>
</dbReference>
<dbReference type="InterPro" id="IPR011650">
    <property type="entry name" value="Peptidase_M20_dimer"/>
</dbReference>
<dbReference type="PANTHER" id="PTHR45962">
    <property type="entry name" value="N-FATTY-ACYL-AMINO ACID SYNTHASE/HYDROLASE PM20D1"/>
    <property type="match status" value="1"/>
</dbReference>
<dbReference type="Pfam" id="PF01546">
    <property type="entry name" value="Peptidase_M20"/>
    <property type="match status" value="1"/>
</dbReference>
<dbReference type="Proteomes" id="UP000634139">
    <property type="component" value="Unassembled WGS sequence"/>
</dbReference>
<comment type="similarity">
    <text evidence="1">Belongs to the peptidase M20A family.</text>
</comment>
<dbReference type="GO" id="GO:0046872">
    <property type="term" value="F:metal ion binding"/>
    <property type="evidence" value="ECO:0007669"/>
    <property type="project" value="UniProtKB-KW"/>
</dbReference>
<keyword evidence="5" id="KW-0862">Zinc</keyword>
<keyword evidence="6" id="KW-0732">Signal</keyword>
<organism evidence="8 9">
    <name type="scientific">Novosphingobium arvoryzae</name>
    <dbReference type="NCBI Taxonomy" id="1256514"/>
    <lineage>
        <taxon>Bacteria</taxon>
        <taxon>Pseudomonadati</taxon>
        <taxon>Pseudomonadota</taxon>
        <taxon>Alphaproteobacteria</taxon>
        <taxon>Sphingomonadales</taxon>
        <taxon>Sphingomonadaceae</taxon>
        <taxon>Novosphingobium</taxon>
    </lineage>
</organism>
<feature type="domain" description="Peptidase M20 dimerisation" evidence="7">
    <location>
        <begin position="219"/>
        <end position="367"/>
    </location>
</feature>
<dbReference type="RefSeq" id="WP_189541426.1">
    <property type="nucleotide sequence ID" value="NZ_BMZD01000005.1"/>
</dbReference>
<dbReference type="Pfam" id="PF07687">
    <property type="entry name" value="M20_dimer"/>
    <property type="match status" value="1"/>
</dbReference>
<dbReference type="Gene3D" id="1.10.150.900">
    <property type="match status" value="1"/>
</dbReference>
<dbReference type="Gene3D" id="3.30.70.360">
    <property type="match status" value="1"/>
</dbReference>
<sequence>MRTILTALLATSLLGGTAAAQDGAIRADQAEFRALYKELVETNTTLSAGSCTLAAERMAARLKAAGMTDDQVKVMFTSDHPKEGSLVAIYPGTSKKLKPMLLLAHIDVVEANRADWTRDPFTLIEENGYFYARGAADDKSQAAIWTDTLVRFAKSGYKPKRTIKMALTCGEETSGAFNGAEWLANNQRELIDAAFALNEGGGGRSDGKGNLLVQTIQVGEKAYQDFTLTTTNPGGHSSQPVPDNAIYVMADAIAKVRDYRFPLEFNDTTRAFFAKAGAQRGGETGAAMQALVKNPADSAAEAIVNQDKMLHSMLRTTCVATLVDGGHALNALPQTVTANVNCRMFPGRTAEETQAALERAIGNPKVKVEQRVKGKPIAKAPPMDPAIIGPMEQLSAKHFPGVPVIPNMATGATDALYLAAVGIPTYGVPGAWGDPDGNGAHGLNERIGVKSLYAGRDYLFDLVKTLSSK</sequence>
<keyword evidence="9" id="KW-1185">Reference proteome</keyword>
<dbReference type="InterPro" id="IPR036264">
    <property type="entry name" value="Bact_exopeptidase_dim_dom"/>
</dbReference>
<evidence type="ECO:0000256" key="6">
    <source>
        <dbReference type="SAM" id="SignalP"/>
    </source>
</evidence>
<reference evidence="8" key="1">
    <citation type="journal article" date="2014" name="Int. J. Syst. Evol. Microbiol.">
        <title>Complete genome sequence of Corynebacterium casei LMG S-19264T (=DSM 44701T), isolated from a smear-ripened cheese.</title>
        <authorList>
            <consortium name="US DOE Joint Genome Institute (JGI-PGF)"/>
            <person name="Walter F."/>
            <person name="Albersmeier A."/>
            <person name="Kalinowski J."/>
            <person name="Ruckert C."/>
        </authorList>
    </citation>
    <scope>NUCLEOTIDE SEQUENCE</scope>
    <source>
        <strain evidence="8">KCTC 32422</strain>
    </source>
</reference>
<dbReference type="AlphaFoldDB" id="A0A918RI17"/>
<evidence type="ECO:0000256" key="2">
    <source>
        <dbReference type="ARBA" id="ARBA00022670"/>
    </source>
</evidence>
<dbReference type="EMBL" id="BMZD01000005">
    <property type="protein sequence ID" value="GHA00786.1"/>
    <property type="molecule type" value="Genomic_DNA"/>
</dbReference>
<feature type="signal peptide" evidence="6">
    <location>
        <begin position="1"/>
        <end position="20"/>
    </location>
</feature>